<dbReference type="AlphaFoldDB" id="A0A101M557"/>
<name>A0A101M557_PICGL</name>
<organism evidence="1">
    <name type="scientific">Picea glauca</name>
    <name type="common">White spruce</name>
    <name type="synonym">Pinus glauca</name>
    <dbReference type="NCBI Taxonomy" id="3330"/>
    <lineage>
        <taxon>Eukaryota</taxon>
        <taxon>Viridiplantae</taxon>
        <taxon>Streptophyta</taxon>
        <taxon>Embryophyta</taxon>
        <taxon>Tracheophyta</taxon>
        <taxon>Spermatophyta</taxon>
        <taxon>Pinopsida</taxon>
        <taxon>Pinidae</taxon>
        <taxon>Conifers I</taxon>
        <taxon>Pinales</taxon>
        <taxon>Pinaceae</taxon>
        <taxon>Picea</taxon>
    </lineage>
</organism>
<sequence>MLPTFSSSLGELLVRLTLGSLNQFQGSPRRSLLSSIFISLLRIRGSKSDSFSFRLR</sequence>
<proteinExistence type="predicted"/>
<dbReference type="EMBL" id="LKAM01000001">
    <property type="protein sequence ID" value="KUM51057.1"/>
    <property type="molecule type" value="Genomic_DNA"/>
</dbReference>
<geneLocation type="mitochondrion" evidence="1"/>
<gene>
    <name evidence="1" type="ORF">ABT39_MTgene903</name>
</gene>
<protein>
    <submittedName>
        <fullName evidence="1">Uncharacterized protein</fullName>
    </submittedName>
</protein>
<evidence type="ECO:0000313" key="1">
    <source>
        <dbReference type="EMBL" id="KUM51057.1"/>
    </source>
</evidence>
<accession>A0A101M557</accession>
<reference evidence="1" key="1">
    <citation type="journal article" date="2015" name="Genome Biol. Evol.">
        <title>Organellar Genomes of White Spruce (Picea glauca): Assembly and Annotation.</title>
        <authorList>
            <person name="Jackman S.D."/>
            <person name="Warren R.L."/>
            <person name="Gibb E.A."/>
            <person name="Vandervalk B.P."/>
            <person name="Mohamadi H."/>
            <person name="Chu J."/>
            <person name="Raymond A."/>
            <person name="Pleasance S."/>
            <person name="Coope R."/>
            <person name="Wildung M.R."/>
            <person name="Ritland C.E."/>
            <person name="Bousquet J."/>
            <person name="Jones S.J."/>
            <person name="Bohlmann J."/>
            <person name="Birol I."/>
        </authorList>
    </citation>
    <scope>NUCLEOTIDE SEQUENCE [LARGE SCALE GENOMIC DNA]</scope>
    <source>
        <tissue evidence="1">Flushing bud</tissue>
    </source>
</reference>
<comment type="caution">
    <text evidence="1">The sequence shown here is derived from an EMBL/GenBank/DDBJ whole genome shotgun (WGS) entry which is preliminary data.</text>
</comment>
<keyword evidence="1" id="KW-0496">Mitochondrion</keyword>